<evidence type="ECO:0000313" key="2">
    <source>
        <dbReference type="Proteomes" id="UP000814033"/>
    </source>
</evidence>
<reference evidence="1" key="1">
    <citation type="submission" date="2021-02" db="EMBL/GenBank/DDBJ databases">
        <authorList>
            <consortium name="DOE Joint Genome Institute"/>
            <person name="Ahrendt S."/>
            <person name="Looney B.P."/>
            <person name="Miyauchi S."/>
            <person name="Morin E."/>
            <person name="Drula E."/>
            <person name="Courty P.E."/>
            <person name="Chicoki N."/>
            <person name="Fauchery L."/>
            <person name="Kohler A."/>
            <person name="Kuo A."/>
            <person name="Labutti K."/>
            <person name="Pangilinan J."/>
            <person name="Lipzen A."/>
            <person name="Riley R."/>
            <person name="Andreopoulos W."/>
            <person name="He G."/>
            <person name="Johnson J."/>
            <person name="Barry K.W."/>
            <person name="Grigoriev I.V."/>
            <person name="Nagy L."/>
            <person name="Hibbett D."/>
            <person name="Henrissat B."/>
            <person name="Matheny P.B."/>
            <person name="Labbe J."/>
            <person name="Martin F."/>
        </authorList>
    </citation>
    <scope>NUCLEOTIDE SEQUENCE</scope>
    <source>
        <strain evidence="1">FP105234-sp</strain>
    </source>
</reference>
<accession>A0ACB8R9L3</accession>
<reference evidence="1" key="2">
    <citation type="journal article" date="2022" name="New Phytol.">
        <title>Evolutionary transition to the ectomycorrhizal habit in the genomes of a hyperdiverse lineage of mushroom-forming fungi.</title>
        <authorList>
            <person name="Looney B."/>
            <person name="Miyauchi S."/>
            <person name="Morin E."/>
            <person name="Drula E."/>
            <person name="Courty P.E."/>
            <person name="Kohler A."/>
            <person name="Kuo A."/>
            <person name="LaButti K."/>
            <person name="Pangilinan J."/>
            <person name="Lipzen A."/>
            <person name="Riley R."/>
            <person name="Andreopoulos W."/>
            <person name="He G."/>
            <person name="Johnson J."/>
            <person name="Nolan M."/>
            <person name="Tritt A."/>
            <person name="Barry K.W."/>
            <person name="Grigoriev I.V."/>
            <person name="Nagy L.G."/>
            <person name="Hibbett D."/>
            <person name="Henrissat B."/>
            <person name="Matheny P.B."/>
            <person name="Labbe J."/>
            <person name="Martin F.M."/>
        </authorList>
    </citation>
    <scope>NUCLEOTIDE SEQUENCE</scope>
    <source>
        <strain evidence="1">FP105234-sp</strain>
    </source>
</reference>
<comment type="caution">
    <text evidence="1">The sequence shown here is derived from an EMBL/GenBank/DDBJ whole genome shotgun (WGS) entry which is preliminary data.</text>
</comment>
<sequence>MFLKKKHAISKPQRVLLTMSTSAGMLKEISDIATKLPMIKGTAGILLRVLEVRDEVVVFKQRWQEVLNRVDEFGAIICDIDNYHRGKKLDIPHDIEVILDGLKRDVRTIEPLLSMCRSHSMWSRFKLHVNRADMIKRIDQFDQQMNHMSMILSISHNLQEIQGHRMTFNGNIPAKPGSLLGRENYIKSAMTAILSNLHRPARISIMGPGGIGKTSLALTILHDDAITQVFKDKIYFVSCEYCTSLDTLVANLCSVLICDSYETSISEEIMLQHLEEQSNCLLCLDNFESVWDCNAAEKHAIEAFIAKIASLSSVTLIITVRGIEYPPGIAWTDPKLPPLEPVNFEIAKQIFYKICSHWDSWAEKLVQEVEGLPLAVTLIGHLAQSMSCQQLWQEWEKEKTASIGRGTGHRLTSLEMSIKLSVNNQRIQSNPTCVFLLTVISQLPAGLHLEQTNELQAIFPEATNLIGSIIPLQQCSLAYISNQRIQMHPLVRYFCQEHLALPESKQSVFEEYYINMTNKVEENGQSVSLEKLQEHKNIHSVLLKIVMKKCPGYDILCAVCIYSTYASQELGILSNDLFFAIDKYKDDLDPYSKAYYLSRWASALKDMARLSEAERKYHDALYYAIIGKNRDCEAESLYGLGEVASGAKDFKAAYSYFSEALDVERLVGRRVQQAHILGKLSNLAMNMNNLKEAINLTHACLRLSQSLDDKSVQGRAFICLGDISLVQGKYQDSCDNYHKAYIMSLQANSSASQGLILERLGRAYNGLQQYTTAQDYLEKALAIQRTLNAPVQEIDTLHSLGDVCLNMNNLTGALDYFQEAYAKTVKGQVSYQHGQTLSSLAAVCKAKGAYNEGICYAKEALEIHEGMPVNAAHDSDLLARLYWETDELDRAEFYWTQAAGLYNEAGAIHHIPRCILSLAQLYEYTGEAEVAVSHYNRAIHICSENNFLHDHITALQMLGNFYEKRNKIEDTIDCFMCCAIVAEQEKIYILE</sequence>
<gene>
    <name evidence="1" type="ORF">FA95DRAFT_853517</name>
</gene>
<evidence type="ECO:0000313" key="1">
    <source>
        <dbReference type="EMBL" id="KAI0040577.1"/>
    </source>
</evidence>
<dbReference type="EMBL" id="MU276184">
    <property type="protein sequence ID" value="KAI0040577.1"/>
    <property type="molecule type" value="Genomic_DNA"/>
</dbReference>
<organism evidence="1 2">
    <name type="scientific">Auriscalpium vulgare</name>
    <dbReference type="NCBI Taxonomy" id="40419"/>
    <lineage>
        <taxon>Eukaryota</taxon>
        <taxon>Fungi</taxon>
        <taxon>Dikarya</taxon>
        <taxon>Basidiomycota</taxon>
        <taxon>Agaricomycotina</taxon>
        <taxon>Agaricomycetes</taxon>
        <taxon>Russulales</taxon>
        <taxon>Auriscalpiaceae</taxon>
        <taxon>Auriscalpium</taxon>
    </lineage>
</organism>
<name>A0ACB8R9L3_9AGAM</name>
<keyword evidence="2" id="KW-1185">Reference proteome</keyword>
<protein>
    <submittedName>
        <fullName evidence="1">TPR-like protein</fullName>
    </submittedName>
</protein>
<dbReference type="Proteomes" id="UP000814033">
    <property type="component" value="Unassembled WGS sequence"/>
</dbReference>
<proteinExistence type="predicted"/>